<dbReference type="EMBL" id="BMHP01000020">
    <property type="protein sequence ID" value="GGE02708.1"/>
    <property type="molecule type" value="Genomic_DNA"/>
</dbReference>
<dbReference type="SUPFAM" id="SSF51658">
    <property type="entry name" value="Xylose isomerase-like"/>
    <property type="match status" value="1"/>
</dbReference>
<feature type="domain" description="Xylose isomerase-like TIM barrel" evidence="1">
    <location>
        <begin position="33"/>
        <end position="259"/>
    </location>
</feature>
<dbReference type="GO" id="GO:0004519">
    <property type="term" value="F:endonuclease activity"/>
    <property type="evidence" value="ECO:0007669"/>
    <property type="project" value="UniProtKB-KW"/>
</dbReference>
<dbReference type="RefSeq" id="WP_189001081.1">
    <property type="nucleotide sequence ID" value="NZ_BMHP01000020.1"/>
</dbReference>
<dbReference type="InterPro" id="IPR013022">
    <property type="entry name" value="Xyl_isomerase-like_TIM-brl"/>
</dbReference>
<reference evidence="2" key="2">
    <citation type="submission" date="2020-09" db="EMBL/GenBank/DDBJ databases">
        <authorList>
            <person name="Sun Q."/>
            <person name="Zhou Y."/>
        </authorList>
    </citation>
    <scope>NUCLEOTIDE SEQUENCE</scope>
    <source>
        <strain evidence="2">CGMCC 1.15178</strain>
    </source>
</reference>
<sequence length="281" mass="32536">MNMNSVNHRSNPALWPIGTSYRLEAVKQADEDLEALERAGIRYLELAWRNEQFDMFDPKNEQFVDSLIHRARARDLDIWTLHLPYGLPWDISNINTQERNEAVGRHLRLLRLAHRWSIGTVVLHPSWEPIQESERRERLSACKLALAVFAEEAERLSIRIAVECLPRTCLGHTSDEMAQLMEASDLIGICCDVNHLVQEPPEAFIQKMGDRIFTVHMSDNDGQDERHWMPGKGVIQWFAVLQELARAGYQGPFVFEVRNFIAAELKDCWIRLLDEYNSTSE</sequence>
<gene>
    <name evidence="2" type="ORF">GCM10010911_72210</name>
</gene>
<dbReference type="Pfam" id="PF01261">
    <property type="entry name" value="AP_endonuc_2"/>
    <property type="match status" value="1"/>
</dbReference>
<protein>
    <submittedName>
        <fullName evidence="2">Endonuclease</fullName>
    </submittedName>
</protein>
<evidence type="ECO:0000313" key="3">
    <source>
        <dbReference type="Proteomes" id="UP000612456"/>
    </source>
</evidence>
<name>A0A917E414_9BACL</name>
<dbReference type="PANTHER" id="PTHR12110">
    <property type="entry name" value="HYDROXYPYRUVATE ISOMERASE"/>
    <property type="match status" value="1"/>
</dbReference>
<dbReference type="Proteomes" id="UP000612456">
    <property type="component" value="Unassembled WGS sequence"/>
</dbReference>
<comment type="caution">
    <text evidence="2">The sequence shown here is derived from an EMBL/GenBank/DDBJ whole genome shotgun (WGS) entry which is preliminary data.</text>
</comment>
<reference evidence="2" key="1">
    <citation type="journal article" date="2014" name="Int. J. Syst. Evol. Microbiol.">
        <title>Complete genome sequence of Corynebacterium casei LMG S-19264T (=DSM 44701T), isolated from a smear-ripened cheese.</title>
        <authorList>
            <consortium name="US DOE Joint Genome Institute (JGI-PGF)"/>
            <person name="Walter F."/>
            <person name="Albersmeier A."/>
            <person name="Kalinowski J."/>
            <person name="Ruckert C."/>
        </authorList>
    </citation>
    <scope>NUCLEOTIDE SEQUENCE</scope>
    <source>
        <strain evidence="2">CGMCC 1.15178</strain>
    </source>
</reference>
<keyword evidence="3" id="KW-1185">Reference proteome</keyword>
<evidence type="ECO:0000259" key="1">
    <source>
        <dbReference type="Pfam" id="PF01261"/>
    </source>
</evidence>
<organism evidence="2 3">
    <name type="scientific">Paenibacillus nasutitermitis</name>
    <dbReference type="NCBI Taxonomy" id="1652958"/>
    <lineage>
        <taxon>Bacteria</taxon>
        <taxon>Bacillati</taxon>
        <taxon>Bacillota</taxon>
        <taxon>Bacilli</taxon>
        <taxon>Bacillales</taxon>
        <taxon>Paenibacillaceae</taxon>
        <taxon>Paenibacillus</taxon>
    </lineage>
</organism>
<evidence type="ECO:0000313" key="2">
    <source>
        <dbReference type="EMBL" id="GGE02708.1"/>
    </source>
</evidence>
<keyword evidence="2" id="KW-0540">Nuclease</keyword>
<dbReference type="AlphaFoldDB" id="A0A917E414"/>
<dbReference type="PANTHER" id="PTHR12110:SF53">
    <property type="entry name" value="BLR5974 PROTEIN"/>
    <property type="match status" value="1"/>
</dbReference>
<proteinExistence type="predicted"/>
<keyword evidence="2" id="KW-0255">Endonuclease</keyword>
<dbReference type="InterPro" id="IPR036237">
    <property type="entry name" value="Xyl_isomerase-like_sf"/>
</dbReference>
<dbReference type="InterPro" id="IPR050312">
    <property type="entry name" value="IolE/XylAMocC-like"/>
</dbReference>
<dbReference type="Gene3D" id="3.20.20.150">
    <property type="entry name" value="Divalent-metal-dependent TIM barrel enzymes"/>
    <property type="match status" value="1"/>
</dbReference>
<keyword evidence="2" id="KW-0378">Hydrolase</keyword>
<accession>A0A917E414</accession>